<dbReference type="InterPro" id="IPR005025">
    <property type="entry name" value="FMN_Rdtase-like_dom"/>
</dbReference>
<dbReference type="EMBL" id="FUHU01000038">
    <property type="protein sequence ID" value="SJM63870.1"/>
    <property type="molecule type" value="Genomic_DNA"/>
</dbReference>
<evidence type="ECO:0000259" key="1">
    <source>
        <dbReference type="Pfam" id="PF03358"/>
    </source>
</evidence>
<dbReference type="Gene3D" id="3.40.50.360">
    <property type="match status" value="1"/>
</dbReference>
<dbReference type="InterPro" id="IPR029039">
    <property type="entry name" value="Flavoprotein-like_sf"/>
</dbReference>
<evidence type="ECO:0000313" key="3">
    <source>
        <dbReference type="Proteomes" id="UP000195787"/>
    </source>
</evidence>
<evidence type="ECO:0000313" key="2">
    <source>
        <dbReference type="EMBL" id="SJM63870.1"/>
    </source>
</evidence>
<dbReference type="AlphaFoldDB" id="A0A1R4G6K8"/>
<organism evidence="2 3">
    <name type="scientific">Agrococcus casei LMG 22410</name>
    <dbReference type="NCBI Taxonomy" id="1255656"/>
    <lineage>
        <taxon>Bacteria</taxon>
        <taxon>Bacillati</taxon>
        <taxon>Actinomycetota</taxon>
        <taxon>Actinomycetes</taxon>
        <taxon>Micrococcales</taxon>
        <taxon>Microbacteriaceae</taxon>
        <taxon>Agrococcus</taxon>
    </lineage>
</organism>
<dbReference type="GO" id="GO:0016491">
    <property type="term" value="F:oxidoreductase activity"/>
    <property type="evidence" value="ECO:0007669"/>
    <property type="project" value="InterPro"/>
</dbReference>
<keyword evidence="3" id="KW-1185">Reference proteome</keyword>
<dbReference type="Proteomes" id="UP000195787">
    <property type="component" value="Unassembled WGS sequence"/>
</dbReference>
<protein>
    <submittedName>
        <fullName evidence="2">BRAMP</fullName>
    </submittedName>
</protein>
<feature type="domain" description="NADPH-dependent FMN reductase-like" evidence="1">
    <location>
        <begin position="18"/>
        <end position="165"/>
    </location>
</feature>
<dbReference type="SUPFAM" id="SSF52218">
    <property type="entry name" value="Flavoproteins"/>
    <property type="match status" value="1"/>
</dbReference>
<dbReference type="Pfam" id="PF03358">
    <property type="entry name" value="FMN_red"/>
    <property type="match status" value="1"/>
</dbReference>
<sequence>MRNHSPRASVQSMTRAIYFNGTLTPSPGLSHTELLIEKSASILRAEGVDVEIIRTVDHDLAPGVQPDMTEHGAASDTWPELWRRVLAADIIVIATPIWLGQASSVTRRLLERLYAQSGQLNDRGQSVFMNKVAGCLVGGNEDGMKHVASEVLYSMQHIGCAVPPQADAGWVGEAGPGASYGDELDDGSRAGYDNDFTNRNVRIMSWNLIHFARLLADGIPNEGNDRRQD</sequence>
<reference evidence="2 3" key="1">
    <citation type="submission" date="2017-02" db="EMBL/GenBank/DDBJ databases">
        <authorList>
            <person name="Peterson S.W."/>
        </authorList>
    </citation>
    <scope>NUCLEOTIDE SEQUENCE [LARGE SCALE GENOMIC DNA]</scope>
    <source>
        <strain evidence="2 3">LMG 22410</strain>
    </source>
</reference>
<name>A0A1R4G6K8_9MICO</name>
<gene>
    <name evidence="2" type="ORF">CZ674_09425</name>
</gene>
<accession>A0A1R4G6K8</accession>
<proteinExistence type="predicted"/>